<keyword evidence="3" id="KW-1185">Reference proteome</keyword>
<accession>A0A239D6I4</accession>
<evidence type="ECO:0000313" key="3">
    <source>
        <dbReference type="Proteomes" id="UP000198373"/>
    </source>
</evidence>
<dbReference type="AlphaFoldDB" id="A0A239D6I4"/>
<evidence type="ECO:0000313" key="2">
    <source>
        <dbReference type="EMBL" id="SNS27471.1"/>
    </source>
</evidence>
<dbReference type="RefSeq" id="WP_143424967.1">
    <property type="nucleotide sequence ID" value="NZ_FZOO01000003.1"/>
</dbReference>
<feature type="signal peptide" evidence="1">
    <location>
        <begin position="1"/>
        <end position="29"/>
    </location>
</feature>
<dbReference type="Proteomes" id="UP000198373">
    <property type="component" value="Unassembled WGS sequence"/>
</dbReference>
<evidence type="ECO:0000256" key="1">
    <source>
        <dbReference type="SAM" id="SignalP"/>
    </source>
</evidence>
<dbReference type="EMBL" id="FZOO01000003">
    <property type="protein sequence ID" value="SNS27471.1"/>
    <property type="molecule type" value="Genomic_DNA"/>
</dbReference>
<organism evidence="2 3">
    <name type="scientific">Geodermatophilus pulveris</name>
    <dbReference type="NCBI Taxonomy" id="1564159"/>
    <lineage>
        <taxon>Bacteria</taxon>
        <taxon>Bacillati</taxon>
        <taxon>Actinomycetota</taxon>
        <taxon>Actinomycetes</taxon>
        <taxon>Geodermatophilales</taxon>
        <taxon>Geodermatophilaceae</taxon>
        <taxon>Geodermatophilus</taxon>
    </lineage>
</organism>
<reference evidence="3" key="1">
    <citation type="submission" date="2017-06" db="EMBL/GenBank/DDBJ databases">
        <authorList>
            <person name="Varghese N."/>
            <person name="Submissions S."/>
        </authorList>
    </citation>
    <scope>NUCLEOTIDE SEQUENCE [LARGE SCALE GENOMIC DNA]</scope>
    <source>
        <strain evidence="3">DSM 46839</strain>
    </source>
</reference>
<proteinExistence type="predicted"/>
<gene>
    <name evidence="2" type="ORF">SAMN06893096_10318</name>
</gene>
<dbReference type="SUPFAM" id="SSF56300">
    <property type="entry name" value="Metallo-dependent phosphatases"/>
    <property type="match status" value="1"/>
</dbReference>
<name>A0A239D6I4_9ACTN</name>
<dbReference type="InterPro" id="IPR029052">
    <property type="entry name" value="Metallo-depent_PP-like"/>
</dbReference>
<sequence length="360" mass="38734">MTVPRSARARAVCLLAAGALTAATAPAVAAGPSDRPDGGGSGPVTLGLIGDYLYDADQVDDAERMLADIDAAHLDLVVHDGDTTYAPVPQFRCSREVLQYHVDRLNALDTPVLYTPGDNEWTDCPAYVEGFGAENLGYTDPLVALDAVRETFFPDDRSLGGERIPLDVQSEEYPENRRTTVAGVPVATLHVVGSLEGYEQVGLAPELAEETPARQEAALAWLAETFDEAERTGAPGVMLVWHANPDPYAQTFWEADVAAERPPLWDDAYAGLLAALREEVTAFGRPVVLVHGDSHFQRIDGPLALEAGETSGVPDFTRVETFGTPNLHWIEATIDPADPDVFTFERRFVPGNEAPPEATG</sequence>
<keyword evidence="1" id="KW-0732">Signal</keyword>
<dbReference type="OrthoDB" id="58809at2"/>
<protein>
    <submittedName>
        <fullName evidence="2">Calcineurin-like phosphoesterase</fullName>
    </submittedName>
</protein>
<feature type="chain" id="PRO_5012195881" evidence="1">
    <location>
        <begin position="30"/>
        <end position="360"/>
    </location>
</feature>